<evidence type="ECO:0000313" key="2">
    <source>
        <dbReference type="EMBL" id="OGC56121.1"/>
    </source>
</evidence>
<comment type="caution">
    <text evidence="2">The sequence shown here is derived from an EMBL/GenBank/DDBJ whole genome shotgun (WGS) entry which is preliminary data.</text>
</comment>
<sequence length="289" mass="32545">MQNGEKSAAGLESGEQAAPVGLAKAWLERQLDDLERNIEGMRSGLDFAKTYTPTPSGPPPLEGPGSTDYSDWEVENAWEEIWEGDPDEIFDLELRAGEMKTLLDAVRKGDLDVINHYSALERAKIQLEKEQKGMEYVGAKEASAVIKDLYRLADFDKFPSPLDGKAGSRGWRMSTRGTVGAYNSYIYFSHEGTGPKEEKLQICLDTERRRDIKRVTVMFKEGVTEFRGSYNVGKADRKAFFWVTDGVVSGQEVDDVMEGGMRRFTQTDFDRFKKSLDELYADMQEVAES</sequence>
<protein>
    <submittedName>
        <fullName evidence="2">Uncharacterized protein</fullName>
    </submittedName>
</protein>
<gene>
    <name evidence="2" type="ORF">A2797_02055</name>
</gene>
<dbReference type="Proteomes" id="UP000179005">
    <property type="component" value="Unassembled WGS sequence"/>
</dbReference>
<organism evidence="2 3">
    <name type="scientific">candidate division WWE3 bacterium RIFCSPHIGHO2_01_FULL_48_15</name>
    <dbReference type="NCBI Taxonomy" id="1802619"/>
    <lineage>
        <taxon>Bacteria</taxon>
        <taxon>Katanobacteria</taxon>
    </lineage>
</organism>
<proteinExistence type="predicted"/>
<feature type="region of interest" description="Disordered" evidence="1">
    <location>
        <begin position="46"/>
        <end position="70"/>
    </location>
</feature>
<evidence type="ECO:0000256" key="1">
    <source>
        <dbReference type="SAM" id="MobiDB-lite"/>
    </source>
</evidence>
<dbReference type="AlphaFoldDB" id="A0A1F4VFR3"/>
<accession>A0A1F4VFR3</accession>
<name>A0A1F4VFR3_UNCKA</name>
<evidence type="ECO:0000313" key="3">
    <source>
        <dbReference type="Proteomes" id="UP000179005"/>
    </source>
</evidence>
<reference evidence="2 3" key="1">
    <citation type="journal article" date="2016" name="Nat. Commun.">
        <title>Thousands of microbial genomes shed light on interconnected biogeochemical processes in an aquifer system.</title>
        <authorList>
            <person name="Anantharaman K."/>
            <person name="Brown C.T."/>
            <person name="Hug L.A."/>
            <person name="Sharon I."/>
            <person name="Castelle C.J."/>
            <person name="Probst A.J."/>
            <person name="Thomas B.C."/>
            <person name="Singh A."/>
            <person name="Wilkins M.J."/>
            <person name="Karaoz U."/>
            <person name="Brodie E.L."/>
            <person name="Williams K.H."/>
            <person name="Hubbard S.S."/>
            <person name="Banfield J.F."/>
        </authorList>
    </citation>
    <scope>NUCLEOTIDE SEQUENCE [LARGE SCALE GENOMIC DNA]</scope>
</reference>
<dbReference type="EMBL" id="MEVC01000003">
    <property type="protein sequence ID" value="OGC56121.1"/>
    <property type="molecule type" value="Genomic_DNA"/>
</dbReference>